<dbReference type="Pfam" id="PF00108">
    <property type="entry name" value="Thiolase_N"/>
    <property type="match status" value="1"/>
</dbReference>
<organism evidence="4 5">
    <name type="scientific">Methanosphaera stadtmanae</name>
    <dbReference type="NCBI Taxonomy" id="2317"/>
    <lineage>
        <taxon>Archaea</taxon>
        <taxon>Methanobacteriati</taxon>
        <taxon>Methanobacteriota</taxon>
        <taxon>Methanomada group</taxon>
        <taxon>Methanobacteria</taxon>
        <taxon>Methanobacteriales</taxon>
        <taxon>Methanobacteriaceae</taxon>
        <taxon>Methanosphaera</taxon>
    </lineage>
</organism>
<name>A0A328Q6L3_9EURY</name>
<proteinExistence type="predicted"/>
<dbReference type="GO" id="GO:0016747">
    <property type="term" value="F:acyltransferase activity, transferring groups other than amino-acyl groups"/>
    <property type="evidence" value="ECO:0007669"/>
    <property type="project" value="InterPro"/>
</dbReference>
<dbReference type="PIRSF" id="PIRSF000429">
    <property type="entry name" value="Ac-CoA_Ac_transf"/>
    <property type="match status" value="1"/>
</dbReference>
<dbReference type="Gene3D" id="3.40.47.10">
    <property type="match status" value="1"/>
</dbReference>
<dbReference type="InterPro" id="IPR020616">
    <property type="entry name" value="Thiolase_N"/>
</dbReference>
<sequence>MRDVAIVGVSQTKFGELWEKSFRDLVVEAGIDAIRDANMNGEDIDAMYIGNMTGGLFVGQEHIGSLIAEHSGLTPIPATRVEAACASGGLALRQAIMAVASGYYDRVMAAGVEKMTDVVDATPAIAAAADREWEAQQGVTFPSLYAMMAKRHMYEYGTTREQIAGFAVLGHKNGALNPKAQFQREISVDAVLNSTKVASPLNILDCSPVSDGAAAIIVCPADEAHKYTDTPIYIRASTQASATISLHNRKSLTTIPSTIFAAKKAYDMANLTPKDMDMAEVHDCFSINGLIAIEDLGFFEKGKGGQAIEDGLIERDGDIAVNPSGGLKARGHPLGATGIAQAAEITWQLRQEAGKRQVSDATSGITLNIGGTGGTAAIHILSVDRK</sequence>
<evidence type="ECO:0000313" key="4">
    <source>
        <dbReference type="EMBL" id="RAP03815.1"/>
    </source>
</evidence>
<dbReference type="OMA" id="PSLYAMM"/>
<feature type="domain" description="Thiolase C-terminal" evidence="3">
    <location>
        <begin position="239"/>
        <end position="382"/>
    </location>
</feature>
<gene>
    <name evidence="4" type="ORF">CA615_00580</name>
</gene>
<dbReference type="InterPro" id="IPR002155">
    <property type="entry name" value="Thiolase"/>
</dbReference>
<dbReference type="SUPFAM" id="SSF53901">
    <property type="entry name" value="Thiolase-like"/>
    <property type="match status" value="2"/>
</dbReference>
<keyword evidence="1" id="KW-0414">Isoprene biosynthesis</keyword>
<evidence type="ECO:0000313" key="5">
    <source>
        <dbReference type="Proteomes" id="UP000248557"/>
    </source>
</evidence>
<dbReference type="GO" id="GO:0008299">
    <property type="term" value="P:isoprenoid biosynthetic process"/>
    <property type="evidence" value="ECO:0007669"/>
    <property type="project" value="UniProtKB-KW"/>
</dbReference>
<accession>A0A328Q6L3</accession>
<dbReference type="InterPro" id="IPR055140">
    <property type="entry name" value="Thiolase_C_2"/>
</dbReference>
<feature type="domain" description="Thiolase N-terminal" evidence="2">
    <location>
        <begin position="4"/>
        <end position="221"/>
    </location>
</feature>
<dbReference type="InterPro" id="IPR016039">
    <property type="entry name" value="Thiolase-like"/>
</dbReference>
<dbReference type="Pfam" id="PF22691">
    <property type="entry name" value="Thiolase_C_1"/>
    <property type="match status" value="1"/>
</dbReference>
<evidence type="ECO:0000259" key="3">
    <source>
        <dbReference type="Pfam" id="PF22691"/>
    </source>
</evidence>
<dbReference type="RefSeq" id="WP_011405734.1">
    <property type="nucleotide sequence ID" value="NZ_CAUHHK010000006.1"/>
</dbReference>
<dbReference type="EMBL" id="NGJK01000005">
    <property type="protein sequence ID" value="RAP03815.1"/>
    <property type="molecule type" value="Genomic_DNA"/>
</dbReference>
<protein>
    <submittedName>
        <fullName evidence="4">Acetyl-CoA acetyltransferase</fullName>
    </submittedName>
</protein>
<dbReference type="PANTHER" id="PTHR42870:SF6">
    <property type="entry name" value="ACETYL-COA C-ACYLTRANSFERASE"/>
    <property type="match status" value="1"/>
</dbReference>
<evidence type="ECO:0000259" key="2">
    <source>
        <dbReference type="Pfam" id="PF00108"/>
    </source>
</evidence>
<keyword evidence="4" id="KW-0808">Transferase</keyword>
<dbReference type="AlphaFoldDB" id="A0A328Q6L3"/>
<reference evidence="4 5" key="1">
    <citation type="submission" date="2017-05" db="EMBL/GenBank/DDBJ databases">
        <title>Host range expansion of the Methanosphaera genus to humans and monogastric animals involves recent and extensive reduction in genome content.</title>
        <authorList>
            <person name="Hoedt E.C."/>
            <person name="Volmer J.G."/>
            <person name="Parks D.H."/>
            <person name="Rosewarne C.P."/>
            <person name="Denman S.E."/>
            <person name="Mcsweeney C.S."/>
            <person name="O Cuiv P."/>
            <person name="Hugenholtz P."/>
            <person name="Tyson G.W."/>
            <person name="Morrison M."/>
        </authorList>
    </citation>
    <scope>NUCLEOTIDE SEQUENCE [LARGE SCALE GENOMIC DNA]</scope>
    <source>
        <strain evidence="4 5">PA5</strain>
    </source>
</reference>
<dbReference type="CDD" id="cd00829">
    <property type="entry name" value="SCP-x_thiolase"/>
    <property type="match status" value="1"/>
</dbReference>
<dbReference type="Proteomes" id="UP000248557">
    <property type="component" value="Unassembled WGS sequence"/>
</dbReference>
<dbReference type="PANTHER" id="PTHR42870">
    <property type="entry name" value="ACETYL-COA C-ACETYLTRANSFERASE"/>
    <property type="match status" value="1"/>
</dbReference>
<evidence type="ECO:0000256" key="1">
    <source>
        <dbReference type="ARBA" id="ARBA00023229"/>
    </source>
</evidence>
<dbReference type="GeneID" id="3855396"/>
<dbReference type="NCBIfam" id="NF004720">
    <property type="entry name" value="PRK06064.1"/>
    <property type="match status" value="1"/>
</dbReference>
<comment type="caution">
    <text evidence="4">The sequence shown here is derived from an EMBL/GenBank/DDBJ whole genome shotgun (WGS) entry which is preliminary data.</text>
</comment>